<organism evidence="2 3">
    <name type="scientific">Rhodopseudomonas faecalis</name>
    <dbReference type="NCBI Taxonomy" id="99655"/>
    <lineage>
        <taxon>Bacteria</taxon>
        <taxon>Pseudomonadati</taxon>
        <taxon>Pseudomonadota</taxon>
        <taxon>Alphaproteobacteria</taxon>
        <taxon>Hyphomicrobiales</taxon>
        <taxon>Nitrobacteraceae</taxon>
        <taxon>Rhodopseudomonas</taxon>
    </lineage>
</organism>
<keyword evidence="1" id="KW-0732">Signal</keyword>
<protein>
    <recommendedName>
        <fullName evidence="4">PXPV repeat-containing protein</fullName>
    </recommendedName>
</protein>
<feature type="chain" id="PRO_5016447806" description="PXPV repeat-containing protein" evidence="1">
    <location>
        <begin position="22"/>
        <end position="111"/>
    </location>
</feature>
<accession>A0A318TDP1</accession>
<sequence length="111" mass="12082">MTKLAIIAAAVAITWPVAAQAYDGIGPGVAGGVMAGAMIGSASGPYDYFGPYGPKAPKTGRNPRVERGPYHERSTVYVPRRPGQDRRSHAVNYYYPSSSTYYYRSWTADSW</sequence>
<name>A0A318TDP1_9BRAD</name>
<evidence type="ECO:0000256" key="1">
    <source>
        <dbReference type="SAM" id="SignalP"/>
    </source>
</evidence>
<dbReference type="Proteomes" id="UP000248148">
    <property type="component" value="Unassembled WGS sequence"/>
</dbReference>
<keyword evidence="3" id="KW-1185">Reference proteome</keyword>
<comment type="caution">
    <text evidence="2">The sequence shown here is derived from an EMBL/GenBank/DDBJ whole genome shotgun (WGS) entry which is preliminary data.</text>
</comment>
<feature type="signal peptide" evidence="1">
    <location>
        <begin position="1"/>
        <end position="21"/>
    </location>
</feature>
<evidence type="ECO:0008006" key="4">
    <source>
        <dbReference type="Google" id="ProtNLM"/>
    </source>
</evidence>
<gene>
    <name evidence="2" type="ORF">BJ122_12366</name>
</gene>
<dbReference type="RefSeq" id="WP_146227205.1">
    <property type="nucleotide sequence ID" value="NZ_QJTI01000023.1"/>
</dbReference>
<dbReference type="EMBL" id="QJTI01000023">
    <property type="protein sequence ID" value="PYF01348.1"/>
    <property type="molecule type" value="Genomic_DNA"/>
</dbReference>
<evidence type="ECO:0000313" key="3">
    <source>
        <dbReference type="Proteomes" id="UP000248148"/>
    </source>
</evidence>
<evidence type="ECO:0000313" key="2">
    <source>
        <dbReference type="EMBL" id="PYF01348.1"/>
    </source>
</evidence>
<dbReference type="AlphaFoldDB" id="A0A318TDP1"/>
<proteinExistence type="predicted"/>
<reference evidence="2 3" key="1">
    <citation type="submission" date="2018-06" db="EMBL/GenBank/DDBJ databases">
        <title>Genomic Encyclopedia of Archaeal and Bacterial Type Strains, Phase II (KMG-II): from individual species to whole genera.</title>
        <authorList>
            <person name="Goeker M."/>
        </authorList>
    </citation>
    <scope>NUCLEOTIDE SEQUENCE [LARGE SCALE GENOMIC DNA]</scope>
    <source>
        <strain evidence="2 3">JCM 11668</strain>
    </source>
</reference>